<reference evidence="10 11" key="1">
    <citation type="submission" date="2025-04" db="UniProtKB">
        <authorList>
            <consortium name="RefSeq"/>
        </authorList>
    </citation>
    <scope>IDENTIFICATION</scope>
</reference>
<dbReference type="GeneID" id="106075282"/>
<proteinExistence type="inferred from homology"/>
<dbReference type="PANTHER" id="PTHR24300:SF403">
    <property type="entry name" value="CYTOCHROME P450 306A1"/>
    <property type="match status" value="1"/>
</dbReference>
<feature type="binding site" description="axial binding residue" evidence="7">
    <location>
        <position position="444"/>
    </location>
    <ligand>
        <name>heme</name>
        <dbReference type="ChEBI" id="CHEBI:30413"/>
    </ligand>
    <ligandPart>
        <name>Fe</name>
        <dbReference type="ChEBI" id="CHEBI:18248"/>
    </ligandPart>
</feature>
<evidence type="ECO:0000256" key="4">
    <source>
        <dbReference type="ARBA" id="ARBA00023002"/>
    </source>
</evidence>
<keyword evidence="6" id="KW-0503">Monooxygenase</keyword>
<dbReference type="RefSeq" id="XP_055863882.1">
    <property type="nucleotide sequence ID" value="XM_056007907.1"/>
</dbReference>
<accession>A0A9W2YMM2</accession>
<comment type="cofactor">
    <cofactor evidence="1 7">
        <name>heme</name>
        <dbReference type="ChEBI" id="CHEBI:30413"/>
    </cofactor>
</comment>
<evidence type="ECO:0000256" key="5">
    <source>
        <dbReference type="ARBA" id="ARBA00023004"/>
    </source>
</evidence>
<dbReference type="RefSeq" id="XP_055863880.1">
    <property type="nucleotide sequence ID" value="XM_056007905.1"/>
</dbReference>
<keyword evidence="7" id="KW-0349">Heme</keyword>
<dbReference type="RefSeq" id="XP_055863881.1">
    <property type="nucleotide sequence ID" value="XM_056007906.1"/>
</dbReference>
<protein>
    <submittedName>
        <fullName evidence="10 11">Cytochrome P450 2U1-like</fullName>
    </submittedName>
</protein>
<evidence type="ECO:0000256" key="1">
    <source>
        <dbReference type="ARBA" id="ARBA00001971"/>
    </source>
</evidence>
<sequence>MIYTVLSYVSDTTCLAFIIIILIALYFRSRQPTNLPPSPGAALPIIGHLYMLEKNPRKQFKQWSEKYGDVFTLQMGPQRTIFVNTYEAMKEAFIKKGDYFSDRQNDNFLAKHIPQFTNGVILASGADWKAQRTTSLAILRNFGMGKNILAEKITEEISYFIRELAKANGKPRDIRYLTNMSVSNVICSIIFGKRFHYDDPKFQKQIELFTEVVKTNTGVLLLNFFPSLYYLPFDLFKGRQLMKLYSEVLSHTSHMVEEIQKSYDPENLDNYIFAYIDAMKKEKLSGESCYLSEVNLERNIDSLFIAGSETTSTSILWCLLYMLNYPETQKNMYDELLEHVGTERTPQLADKSKLTYLTAFIMEVQRKSSIAPISFPHLCTENVTLAGYAIPKGTLVMPNIDAVHGSKEIWGDPDNFRPQRFLDEQKRIIKREEFIPFFIGRRICLGESLATMELFLFLSTLIQKFEFLPASSDKVPPLSDTWGLVCAPEPYEIRCVERTK</sequence>
<dbReference type="Gene3D" id="1.10.630.10">
    <property type="entry name" value="Cytochrome P450"/>
    <property type="match status" value="1"/>
</dbReference>
<name>A0A9W2YMM2_BIOGL</name>
<dbReference type="GO" id="GO:0005506">
    <property type="term" value="F:iron ion binding"/>
    <property type="evidence" value="ECO:0007669"/>
    <property type="project" value="InterPro"/>
</dbReference>
<dbReference type="InterPro" id="IPR001128">
    <property type="entry name" value="Cyt_P450"/>
</dbReference>
<feature type="transmembrane region" description="Helical" evidence="8">
    <location>
        <begin position="6"/>
        <end position="27"/>
    </location>
</feature>
<evidence type="ECO:0000313" key="12">
    <source>
        <dbReference type="RefSeq" id="XP_055863882.1"/>
    </source>
</evidence>
<dbReference type="OMA" id="RHNMKNG"/>
<dbReference type="Pfam" id="PF00067">
    <property type="entry name" value="p450"/>
    <property type="match status" value="1"/>
</dbReference>
<dbReference type="AlphaFoldDB" id="A0A9W2YMM2"/>
<evidence type="ECO:0000256" key="6">
    <source>
        <dbReference type="ARBA" id="ARBA00023033"/>
    </source>
</evidence>
<keyword evidence="3 7" id="KW-0479">Metal-binding</keyword>
<keyword evidence="4" id="KW-0560">Oxidoreductase</keyword>
<dbReference type="FunFam" id="1.10.630.10:FF:000036">
    <property type="entry name" value="CYtochrome P450 family"/>
    <property type="match status" value="1"/>
</dbReference>
<comment type="similarity">
    <text evidence="2">Belongs to the cytochrome P450 family.</text>
</comment>
<dbReference type="GO" id="GO:0008395">
    <property type="term" value="F:steroid hydroxylase activity"/>
    <property type="evidence" value="ECO:0007669"/>
    <property type="project" value="TreeGrafter"/>
</dbReference>
<dbReference type="GO" id="GO:0006805">
    <property type="term" value="P:xenobiotic metabolic process"/>
    <property type="evidence" value="ECO:0007669"/>
    <property type="project" value="TreeGrafter"/>
</dbReference>
<keyword evidence="8" id="KW-1133">Transmembrane helix</keyword>
<dbReference type="GO" id="GO:0016712">
    <property type="term" value="F:oxidoreductase activity, acting on paired donors, with incorporation or reduction of molecular oxygen, reduced flavin or flavoprotein as one donor, and incorporation of one atom of oxygen"/>
    <property type="evidence" value="ECO:0007669"/>
    <property type="project" value="TreeGrafter"/>
</dbReference>
<evidence type="ECO:0000313" key="11">
    <source>
        <dbReference type="RefSeq" id="XP_055863881.1"/>
    </source>
</evidence>
<dbReference type="InterPro" id="IPR036396">
    <property type="entry name" value="Cyt_P450_sf"/>
</dbReference>
<dbReference type="SUPFAM" id="SSF48264">
    <property type="entry name" value="Cytochrome P450"/>
    <property type="match status" value="1"/>
</dbReference>
<dbReference type="InterPro" id="IPR050182">
    <property type="entry name" value="Cytochrome_P450_fam2"/>
</dbReference>
<gene>
    <name evidence="10 11 12" type="primary">LOC106075282</name>
</gene>
<evidence type="ECO:0000256" key="7">
    <source>
        <dbReference type="PIRSR" id="PIRSR602401-1"/>
    </source>
</evidence>
<dbReference type="PANTHER" id="PTHR24300">
    <property type="entry name" value="CYTOCHROME P450 508A4-RELATED"/>
    <property type="match status" value="1"/>
</dbReference>
<evidence type="ECO:0000256" key="2">
    <source>
        <dbReference type="ARBA" id="ARBA00010617"/>
    </source>
</evidence>
<dbReference type="GO" id="GO:0006082">
    <property type="term" value="P:organic acid metabolic process"/>
    <property type="evidence" value="ECO:0007669"/>
    <property type="project" value="TreeGrafter"/>
</dbReference>
<evidence type="ECO:0000256" key="3">
    <source>
        <dbReference type="ARBA" id="ARBA00022723"/>
    </source>
</evidence>
<keyword evidence="8" id="KW-0812">Transmembrane</keyword>
<keyword evidence="9" id="KW-1185">Reference proteome</keyword>
<organism evidence="9 10">
    <name type="scientific">Biomphalaria glabrata</name>
    <name type="common">Bloodfluke planorb</name>
    <name type="synonym">Freshwater snail</name>
    <dbReference type="NCBI Taxonomy" id="6526"/>
    <lineage>
        <taxon>Eukaryota</taxon>
        <taxon>Metazoa</taxon>
        <taxon>Spiralia</taxon>
        <taxon>Lophotrochozoa</taxon>
        <taxon>Mollusca</taxon>
        <taxon>Gastropoda</taxon>
        <taxon>Heterobranchia</taxon>
        <taxon>Euthyneura</taxon>
        <taxon>Panpulmonata</taxon>
        <taxon>Hygrophila</taxon>
        <taxon>Lymnaeoidea</taxon>
        <taxon>Planorbidae</taxon>
        <taxon>Biomphalaria</taxon>
    </lineage>
</organism>
<dbReference type="GO" id="GO:0005737">
    <property type="term" value="C:cytoplasm"/>
    <property type="evidence" value="ECO:0007669"/>
    <property type="project" value="TreeGrafter"/>
</dbReference>
<keyword evidence="8" id="KW-0472">Membrane</keyword>
<keyword evidence="5 7" id="KW-0408">Iron</keyword>
<evidence type="ECO:0000313" key="10">
    <source>
        <dbReference type="RefSeq" id="XP_055863880.1"/>
    </source>
</evidence>
<dbReference type="InterPro" id="IPR002401">
    <property type="entry name" value="Cyt_P450_E_grp-I"/>
</dbReference>
<dbReference type="Proteomes" id="UP001165740">
    <property type="component" value="Chromosome 13"/>
</dbReference>
<dbReference type="PRINTS" id="PR00463">
    <property type="entry name" value="EP450I"/>
</dbReference>
<evidence type="ECO:0000256" key="8">
    <source>
        <dbReference type="SAM" id="Phobius"/>
    </source>
</evidence>
<evidence type="ECO:0000313" key="9">
    <source>
        <dbReference type="Proteomes" id="UP001165740"/>
    </source>
</evidence>
<dbReference type="PRINTS" id="PR00385">
    <property type="entry name" value="P450"/>
</dbReference>
<dbReference type="GO" id="GO:0020037">
    <property type="term" value="F:heme binding"/>
    <property type="evidence" value="ECO:0007669"/>
    <property type="project" value="InterPro"/>
</dbReference>